<dbReference type="PIRSF" id="PIRSF006386">
    <property type="entry name" value="HCCAis_GSTk"/>
    <property type="match status" value="1"/>
</dbReference>
<comment type="catalytic activity">
    <reaction evidence="1">
        <text>2-hydroxychromene-2-carboxylate = (3E)-4-(2-hydroxyphenyl)-2-oxobut-3-enoate</text>
        <dbReference type="Rhea" id="RHEA:27401"/>
        <dbReference type="ChEBI" id="CHEBI:59350"/>
        <dbReference type="ChEBI" id="CHEBI:59353"/>
        <dbReference type="EC" id="5.99.1.4"/>
    </reaction>
</comment>
<evidence type="ECO:0000313" key="3">
    <source>
        <dbReference type="EMBL" id="MDK2122427.1"/>
    </source>
</evidence>
<reference evidence="3" key="1">
    <citation type="submission" date="2023-03" db="EMBL/GenBank/DDBJ databases">
        <title>Chitinimonas shenzhenensis gen. nov., sp. nov., a novel member of family Burkholderiaceae isolated from activated sludge collected in Shen Zhen, China.</title>
        <authorList>
            <person name="Wang X."/>
        </authorList>
    </citation>
    <scope>NUCLEOTIDE SEQUENCE</scope>
    <source>
        <strain evidence="3">DQS-5</strain>
    </source>
</reference>
<dbReference type="InterPro" id="IPR044087">
    <property type="entry name" value="NahD-like"/>
</dbReference>
<dbReference type="GO" id="GO:0016853">
    <property type="term" value="F:isomerase activity"/>
    <property type="evidence" value="ECO:0007669"/>
    <property type="project" value="UniProtKB-KW"/>
</dbReference>
<dbReference type="InterPro" id="IPR001853">
    <property type="entry name" value="DSBA-like_thioredoxin_dom"/>
</dbReference>
<comment type="caution">
    <text evidence="3">The sequence shown here is derived from an EMBL/GenBank/DDBJ whole genome shotgun (WGS) entry which is preliminary data.</text>
</comment>
<dbReference type="CDD" id="cd03022">
    <property type="entry name" value="DsbA_HCCA_Iso"/>
    <property type="match status" value="1"/>
</dbReference>
<organism evidence="3 4">
    <name type="scientific">Parachitinimonas caeni</name>
    <dbReference type="NCBI Taxonomy" id="3031301"/>
    <lineage>
        <taxon>Bacteria</taxon>
        <taxon>Pseudomonadati</taxon>
        <taxon>Pseudomonadota</taxon>
        <taxon>Betaproteobacteria</taxon>
        <taxon>Neisseriales</taxon>
        <taxon>Chitinibacteraceae</taxon>
        <taxon>Parachitinimonas</taxon>
    </lineage>
</organism>
<keyword evidence="1 3" id="KW-0413">Isomerase</keyword>
<dbReference type="InterPro" id="IPR014440">
    <property type="entry name" value="HCCAis_GSTk"/>
</dbReference>
<evidence type="ECO:0000313" key="4">
    <source>
        <dbReference type="Proteomes" id="UP001172778"/>
    </source>
</evidence>
<dbReference type="InterPro" id="IPR036249">
    <property type="entry name" value="Thioredoxin-like_sf"/>
</dbReference>
<comment type="similarity">
    <text evidence="1">Belongs to the GST superfamily. NadH family.</text>
</comment>
<dbReference type="EMBL" id="JARRAF010000001">
    <property type="protein sequence ID" value="MDK2122427.1"/>
    <property type="molecule type" value="Genomic_DNA"/>
</dbReference>
<dbReference type="PANTHER" id="PTHR42943:SF2">
    <property type="entry name" value="GLUTATHIONE S-TRANSFERASE KAPPA 1"/>
    <property type="match status" value="1"/>
</dbReference>
<accession>A0ABT7DUV5</accession>
<dbReference type="Pfam" id="PF01323">
    <property type="entry name" value="DSBA"/>
    <property type="match status" value="1"/>
</dbReference>
<proteinExistence type="inferred from homology"/>
<gene>
    <name evidence="3" type="ORF">PZA18_00015</name>
</gene>
<evidence type="ECO:0000256" key="1">
    <source>
        <dbReference type="PIRNR" id="PIRNR006386"/>
    </source>
</evidence>
<dbReference type="Proteomes" id="UP001172778">
    <property type="component" value="Unassembled WGS sequence"/>
</dbReference>
<name>A0ABT7DUV5_9NEIS</name>
<protein>
    <recommendedName>
        <fullName evidence="1">2-hydroxychromene-2-carboxylate isomerase</fullName>
        <ecNumber evidence="1">5.99.1.4</ecNumber>
    </recommendedName>
</protein>
<dbReference type="PANTHER" id="PTHR42943">
    <property type="entry name" value="GLUTATHIONE S-TRANSFERASE KAPPA"/>
    <property type="match status" value="1"/>
</dbReference>
<dbReference type="RefSeq" id="WP_284098715.1">
    <property type="nucleotide sequence ID" value="NZ_JARRAF010000001.1"/>
</dbReference>
<evidence type="ECO:0000259" key="2">
    <source>
        <dbReference type="Pfam" id="PF01323"/>
    </source>
</evidence>
<sequence>MASNPACIEFWFDFGSPYSYLSMMRIDALTAAAGLTLIYRPFLLGPIFKALGYDTSPFVAHPEKGRYMWRDMQRQSEKQGLPFHKPSLFPRNALLATRVAMLGENTPWIRNYCRAIMRQNFEADQDISLRSNVVSALHGLVPDADALVVAAGDESNKQRLRQQVAIAQHLGIFGAPTFFVGDEMYWGNDRLDDAIAQAKQAGRL</sequence>
<dbReference type="EC" id="5.99.1.4" evidence="1"/>
<keyword evidence="4" id="KW-1185">Reference proteome</keyword>
<dbReference type="Gene3D" id="3.40.30.10">
    <property type="entry name" value="Glutaredoxin"/>
    <property type="match status" value="1"/>
</dbReference>
<feature type="domain" description="DSBA-like thioredoxin" evidence="2">
    <location>
        <begin position="8"/>
        <end position="193"/>
    </location>
</feature>
<dbReference type="SUPFAM" id="SSF52833">
    <property type="entry name" value="Thioredoxin-like"/>
    <property type="match status" value="1"/>
</dbReference>
<dbReference type="InterPro" id="IPR051924">
    <property type="entry name" value="GST_Kappa/NadH"/>
</dbReference>